<dbReference type="Proteomes" id="UP000314011">
    <property type="component" value="Unassembled WGS sequence"/>
</dbReference>
<evidence type="ECO:0000313" key="3">
    <source>
        <dbReference type="Proteomes" id="UP000314011"/>
    </source>
</evidence>
<keyword evidence="3" id="KW-1185">Reference proteome</keyword>
<dbReference type="AlphaFoldDB" id="A0A5C5G7H3"/>
<organism evidence="2 3">
    <name type="scientific">Pelagovum pacificum</name>
    <dbReference type="NCBI Taxonomy" id="2588711"/>
    <lineage>
        <taxon>Bacteria</taxon>
        <taxon>Pseudomonadati</taxon>
        <taxon>Pseudomonadota</taxon>
        <taxon>Alphaproteobacteria</taxon>
        <taxon>Rhodobacterales</taxon>
        <taxon>Paracoccaceae</taxon>
        <taxon>Pelagovum</taxon>
    </lineage>
</organism>
<feature type="transmembrane region" description="Helical" evidence="1">
    <location>
        <begin position="27"/>
        <end position="43"/>
    </location>
</feature>
<accession>A0A5C5G7H3</accession>
<evidence type="ECO:0000256" key="1">
    <source>
        <dbReference type="SAM" id="Phobius"/>
    </source>
</evidence>
<feature type="transmembrane region" description="Helical" evidence="1">
    <location>
        <begin position="6"/>
        <end position="22"/>
    </location>
</feature>
<evidence type="ECO:0000313" key="2">
    <source>
        <dbReference type="EMBL" id="TNY30713.1"/>
    </source>
</evidence>
<comment type="caution">
    <text evidence="2">The sequence shown here is derived from an EMBL/GenBank/DDBJ whole genome shotgun (WGS) entry which is preliminary data.</text>
</comment>
<dbReference type="RefSeq" id="WP_140197508.1">
    <property type="nucleotide sequence ID" value="NZ_CP065915.1"/>
</dbReference>
<keyword evidence="1" id="KW-1133">Transmembrane helix</keyword>
<feature type="transmembrane region" description="Helical" evidence="1">
    <location>
        <begin position="49"/>
        <end position="66"/>
    </location>
</feature>
<name>A0A5C5G7H3_9RHOB</name>
<keyword evidence="1" id="KW-0812">Transmembrane</keyword>
<keyword evidence="1" id="KW-0472">Membrane</keyword>
<proteinExistence type="predicted"/>
<gene>
    <name evidence="2" type="ORF">FHY64_19230</name>
</gene>
<protein>
    <submittedName>
        <fullName evidence="2">Uncharacterized protein</fullName>
    </submittedName>
</protein>
<reference evidence="2 3" key="1">
    <citation type="submission" date="2019-06" db="EMBL/GenBank/DDBJ databases">
        <title>Genome of new Rhodobacteraceae sp. SM1903.</title>
        <authorList>
            <person name="Ren X."/>
        </authorList>
    </citation>
    <scope>NUCLEOTIDE SEQUENCE [LARGE SCALE GENOMIC DNA]</scope>
    <source>
        <strain evidence="2 3">SM1903</strain>
    </source>
</reference>
<sequence length="75" mass="8117">MSWEWIVGWVALLVIGASVSRILRRAVWAFAVVAGLLLLLHWNEDPGEAATGFAVLGGGLVAMRPMRRLMMGLVG</sequence>
<dbReference type="EMBL" id="VFFF01000004">
    <property type="protein sequence ID" value="TNY30713.1"/>
    <property type="molecule type" value="Genomic_DNA"/>
</dbReference>